<dbReference type="EMBL" id="JBHUMB010000013">
    <property type="protein sequence ID" value="MFD2743744.1"/>
    <property type="molecule type" value="Genomic_DNA"/>
</dbReference>
<dbReference type="SMART" id="SM00388">
    <property type="entry name" value="HisKA"/>
    <property type="match status" value="1"/>
</dbReference>
<sequence>MKKINLLILDDREENIISLRALLEELDDLHIIAHTDPNEALKVCWHEDITIAMVDVQMPEMNGFEFVSLLKSHPKTNHIMTIMVTAISKEERYLLEGLRSGAIDYLYKPLNPEITRAKVKSFVHQIRLQEEIKQKNLALEVSGKELLLAKEEAEHARKSKELFLANMSHEIRTPINGIMSVIHVLKTSKLSTEQLEWVNILDNASQSLLVIINDILDLSRIDSGKFKIEMEDFSLSKFIDNMDRMFKIKADHKDLRFLIEKEGNLPDNVVFDALRLQQIITNFISNSLKFTEKGTITLHIKLVESDQQGYRIRFTVTDTGIGIRTDHLPKIFQPFEQGDGAITKRYGGTGLGLAIVKQLAELLDGTVGSESNVGQGSSFYFEAWLKKSKTNQPQKPNEPYINFPKLEGVHILVAEDNDLNAFMLAHMLKTWNCQVDIVKNGQQALDAVLQKNYDLVLMDTHMPVMSGFDAIKAIKELEDTDKKNIPIITISASVLAHEQAAAYEVGARYVIVKPFDPVDLYSRITSLVLENKTENLP</sequence>
<dbReference type="Gene3D" id="1.10.287.130">
    <property type="match status" value="1"/>
</dbReference>
<feature type="modified residue" description="4-aspartylphosphate" evidence="5">
    <location>
        <position position="55"/>
    </location>
</feature>
<dbReference type="Proteomes" id="UP001597418">
    <property type="component" value="Unassembled WGS sequence"/>
</dbReference>
<accession>A0ABW5UD32</accession>
<evidence type="ECO:0000259" key="6">
    <source>
        <dbReference type="PROSITE" id="PS50109"/>
    </source>
</evidence>
<dbReference type="EC" id="2.7.13.3" evidence="2"/>
<keyword evidence="4" id="KW-0902">Two-component regulatory system</keyword>
<dbReference type="Pfam" id="PF00512">
    <property type="entry name" value="HisKA"/>
    <property type="match status" value="1"/>
</dbReference>
<dbReference type="PROSITE" id="PS50109">
    <property type="entry name" value="HIS_KIN"/>
    <property type="match status" value="1"/>
</dbReference>
<feature type="modified residue" description="4-aspartylphosphate" evidence="5">
    <location>
        <position position="459"/>
    </location>
</feature>
<evidence type="ECO:0000259" key="7">
    <source>
        <dbReference type="PROSITE" id="PS50110"/>
    </source>
</evidence>
<dbReference type="InterPro" id="IPR001789">
    <property type="entry name" value="Sig_transdc_resp-reg_receiver"/>
</dbReference>
<dbReference type="SMART" id="SM00448">
    <property type="entry name" value="REC"/>
    <property type="match status" value="2"/>
</dbReference>
<evidence type="ECO:0000313" key="8">
    <source>
        <dbReference type="EMBL" id="MFD2743744.1"/>
    </source>
</evidence>
<dbReference type="InterPro" id="IPR036097">
    <property type="entry name" value="HisK_dim/P_sf"/>
</dbReference>
<dbReference type="InterPro" id="IPR036890">
    <property type="entry name" value="HATPase_C_sf"/>
</dbReference>
<dbReference type="Pfam" id="PF00072">
    <property type="entry name" value="Response_reg"/>
    <property type="match status" value="2"/>
</dbReference>
<protein>
    <recommendedName>
        <fullName evidence="2">histidine kinase</fullName>
        <ecNumber evidence="2">2.7.13.3</ecNumber>
    </recommendedName>
</protein>
<dbReference type="InterPro" id="IPR011006">
    <property type="entry name" value="CheY-like_superfamily"/>
</dbReference>
<organism evidence="8 9">
    <name type="scientific">Sphingobacterium populi</name>
    <dbReference type="NCBI Taxonomy" id="1812824"/>
    <lineage>
        <taxon>Bacteria</taxon>
        <taxon>Pseudomonadati</taxon>
        <taxon>Bacteroidota</taxon>
        <taxon>Sphingobacteriia</taxon>
        <taxon>Sphingobacteriales</taxon>
        <taxon>Sphingobacteriaceae</taxon>
        <taxon>Sphingobacterium</taxon>
    </lineage>
</organism>
<dbReference type="CDD" id="cd00082">
    <property type="entry name" value="HisKA"/>
    <property type="match status" value="1"/>
</dbReference>
<feature type="domain" description="Histidine kinase" evidence="6">
    <location>
        <begin position="166"/>
        <end position="387"/>
    </location>
</feature>
<evidence type="ECO:0000313" key="9">
    <source>
        <dbReference type="Proteomes" id="UP001597418"/>
    </source>
</evidence>
<name>A0ABW5UD32_9SPHI</name>
<dbReference type="Gene3D" id="3.40.50.2300">
    <property type="match status" value="2"/>
</dbReference>
<keyword evidence="9" id="KW-1185">Reference proteome</keyword>
<gene>
    <name evidence="8" type="ORF">ACFSQ6_10075</name>
</gene>
<dbReference type="PROSITE" id="PS50110">
    <property type="entry name" value="RESPONSE_REGULATORY"/>
    <property type="match status" value="2"/>
</dbReference>
<evidence type="ECO:0000256" key="1">
    <source>
        <dbReference type="ARBA" id="ARBA00000085"/>
    </source>
</evidence>
<dbReference type="CDD" id="cd16922">
    <property type="entry name" value="HATPase_EvgS-ArcB-TorS-like"/>
    <property type="match status" value="1"/>
</dbReference>
<dbReference type="PRINTS" id="PR00344">
    <property type="entry name" value="BCTRLSENSOR"/>
</dbReference>
<feature type="domain" description="Response regulatory" evidence="7">
    <location>
        <begin position="410"/>
        <end position="528"/>
    </location>
</feature>
<dbReference type="PANTHER" id="PTHR45339">
    <property type="entry name" value="HYBRID SIGNAL TRANSDUCTION HISTIDINE KINASE J"/>
    <property type="match status" value="1"/>
</dbReference>
<evidence type="ECO:0000256" key="4">
    <source>
        <dbReference type="ARBA" id="ARBA00023012"/>
    </source>
</evidence>
<reference evidence="9" key="1">
    <citation type="journal article" date="2019" name="Int. J. Syst. Evol. Microbiol.">
        <title>The Global Catalogue of Microorganisms (GCM) 10K type strain sequencing project: providing services to taxonomists for standard genome sequencing and annotation.</title>
        <authorList>
            <consortium name="The Broad Institute Genomics Platform"/>
            <consortium name="The Broad Institute Genome Sequencing Center for Infectious Disease"/>
            <person name="Wu L."/>
            <person name="Ma J."/>
        </authorList>
    </citation>
    <scope>NUCLEOTIDE SEQUENCE [LARGE SCALE GENOMIC DNA]</scope>
    <source>
        <strain evidence="9">KCTC 42247</strain>
    </source>
</reference>
<dbReference type="SMART" id="SM00387">
    <property type="entry name" value="HATPase_c"/>
    <property type="match status" value="1"/>
</dbReference>
<evidence type="ECO:0000256" key="3">
    <source>
        <dbReference type="ARBA" id="ARBA00022553"/>
    </source>
</evidence>
<dbReference type="SUPFAM" id="SSF52172">
    <property type="entry name" value="CheY-like"/>
    <property type="match status" value="2"/>
</dbReference>
<dbReference type="InterPro" id="IPR004358">
    <property type="entry name" value="Sig_transdc_His_kin-like_C"/>
</dbReference>
<keyword evidence="3 5" id="KW-0597">Phosphoprotein</keyword>
<comment type="catalytic activity">
    <reaction evidence="1">
        <text>ATP + protein L-histidine = ADP + protein N-phospho-L-histidine.</text>
        <dbReference type="EC" id="2.7.13.3"/>
    </reaction>
</comment>
<evidence type="ECO:0000256" key="2">
    <source>
        <dbReference type="ARBA" id="ARBA00012438"/>
    </source>
</evidence>
<dbReference type="RefSeq" id="WP_066756967.1">
    <property type="nucleotide sequence ID" value="NZ_JBHUMB010000013.1"/>
</dbReference>
<dbReference type="InterPro" id="IPR003594">
    <property type="entry name" value="HATPase_dom"/>
</dbReference>
<dbReference type="Pfam" id="PF02518">
    <property type="entry name" value="HATPase_c"/>
    <property type="match status" value="1"/>
</dbReference>
<dbReference type="PANTHER" id="PTHR45339:SF1">
    <property type="entry name" value="HYBRID SIGNAL TRANSDUCTION HISTIDINE KINASE J"/>
    <property type="match status" value="1"/>
</dbReference>
<feature type="domain" description="Response regulatory" evidence="7">
    <location>
        <begin position="5"/>
        <end position="123"/>
    </location>
</feature>
<dbReference type="InterPro" id="IPR003661">
    <property type="entry name" value="HisK_dim/P_dom"/>
</dbReference>
<evidence type="ECO:0000256" key="5">
    <source>
        <dbReference type="PROSITE-ProRule" id="PRU00169"/>
    </source>
</evidence>
<comment type="caution">
    <text evidence="8">The sequence shown here is derived from an EMBL/GenBank/DDBJ whole genome shotgun (WGS) entry which is preliminary data.</text>
</comment>
<dbReference type="SUPFAM" id="SSF55874">
    <property type="entry name" value="ATPase domain of HSP90 chaperone/DNA topoisomerase II/histidine kinase"/>
    <property type="match status" value="1"/>
</dbReference>
<dbReference type="Gene3D" id="3.30.565.10">
    <property type="entry name" value="Histidine kinase-like ATPase, C-terminal domain"/>
    <property type="match status" value="1"/>
</dbReference>
<dbReference type="SUPFAM" id="SSF47384">
    <property type="entry name" value="Homodimeric domain of signal transducing histidine kinase"/>
    <property type="match status" value="1"/>
</dbReference>
<proteinExistence type="predicted"/>
<dbReference type="CDD" id="cd17546">
    <property type="entry name" value="REC_hyHK_CKI1_RcsC-like"/>
    <property type="match status" value="1"/>
</dbReference>
<dbReference type="InterPro" id="IPR005467">
    <property type="entry name" value="His_kinase_dom"/>
</dbReference>